<keyword evidence="2" id="KW-1185">Reference proteome</keyword>
<evidence type="ECO:0000313" key="2">
    <source>
        <dbReference type="Proteomes" id="UP000077143"/>
    </source>
</evidence>
<name>A0A172UHQ1_9MYCO</name>
<dbReference type="OrthoDB" id="4513676at2"/>
<dbReference type="AlphaFoldDB" id="A0A172UHQ1"/>
<dbReference type="Proteomes" id="UP000077143">
    <property type="component" value="Chromosome"/>
</dbReference>
<dbReference type="RefSeq" id="WP_067990998.1">
    <property type="nucleotide sequence ID" value="NZ_CP015596.1"/>
</dbReference>
<dbReference type="EMBL" id="CP015596">
    <property type="protein sequence ID" value="ANE78460.1"/>
    <property type="molecule type" value="Genomic_DNA"/>
</dbReference>
<protein>
    <submittedName>
        <fullName evidence="1">Uncharacterized protein</fullName>
    </submittedName>
</protein>
<gene>
    <name evidence="1" type="ORF">A7U43_03095</name>
</gene>
<evidence type="ECO:0000313" key="1">
    <source>
        <dbReference type="EMBL" id="ANE78460.1"/>
    </source>
</evidence>
<sequence>MNPSDPARPYTKVARLVFNALFNDGRPHDATWMHCDVASEYPEPDVFRFRLIRIVDGESGAAITATDEAILLYLQALNTDVADRALALKLLVEIQMQSGEFDKALESARQATHTARGLSASLRERLSDTVRDVGTVDWQADMPLWLDDVRTQIRVQIERDRQLLLLPAQSGDDPAAAGACRDIAEEVRVGSDVWTRLERHVLRAIPTFLAAQEVQRFRPRGLAAAIDISSFGGTREDR</sequence>
<dbReference type="KEGG" id="madi:A7U43_03095"/>
<accession>A0A172UHQ1</accession>
<proteinExistence type="predicted"/>
<organism evidence="1 2">
    <name type="scientific">Mycobacterium adipatum</name>
    <dbReference type="NCBI Taxonomy" id="1682113"/>
    <lineage>
        <taxon>Bacteria</taxon>
        <taxon>Bacillati</taxon>
        <taxon>Actinomycetota</taxon>
        <taxon>Actinomycetes</taxon>
        <taxon>Mycobacteriales</taxon>
        <taxon>Mycobacteriaceae</taxon>
        <taxon>Mycobacterium</taxon>
    </lineage>
</organism>
<reference evidence="1 2" key="1">
    <citation type="submission" date="2016-05" db="EMBL/GenBank/DDBJ databases">
        <title>Complete genome sequence of a phthalic acid esters degrading Mycobacterium sp. YC-RL4.</title>
        <authorList>
            <person name="Ren L."/>
            <person name="Fan S."/>
            <person name="Ruth N."/>
            <person name="Jia Y."/>
            <person name="Wang J."/>
            <person name="Qiao C."/>
        </authorList>
    </citation>
    <scope>NUCLEOTIDE SEQUENCE [LARGE SCALE GENOMIC DNA]</scope>
    <source>
        <strain evidence="1 2">YC-RL4</strain>
    </source>
</reference>